<name>A0A0F4QJT6_9GAMM</name>
<dbReference type="EMBL" id="JXYA01000034">
    <property type="protein sequence ID" value="KJZ07584.1"/>
    <property type="molecule type" value="Genomic_DNA"/>
</dbReference>
<protein>
    <recommendedName>
        <fullName evidence="3">DUF3168 domain-containing protein</fullName>
    </recommendedName>
</protein>
<evidence type="ECO:0000313" key="2">
    <source>
        <dbReference type="Proteomes" id="UP000033452"/>
    </source>
</evidence>
<accession>A0A0F4QJT6</accession>
<proteinExistence type="predicted"/>
<dbReference type="RefSeq" id="WP_046005784.1">
    <property type="nucleotide sequence ID" value="NZ_JXYA01000034.1"/>
</dbReference>
<dbReference type="InterPro" id="IPR056912">
    <property type="entry name" value="Phage_JBD30_tail_term-like"/>
</dbReference>
<gene>
    <name evidence="1" type="ORF">TW77_14905</name>
</gene>
<evidence type="ECO:0008006" key="3">
    <source>
        <dbReference type="Google" id="ProtNLM"/>
    </source>
</evidence>
<dbReference type="PATRIC" id="fig|43658.5.peg.3153"/>
<sequence>MFEISDDYLAAGPLLDTALSAVEGIRHVQHVNDLAEIDKPAHTPCLFYVYYGDQLAETAHAGANVQLKQTWLVILAERKGSKSAGQNLAATIRAVAGKMTGPAGPWQRVNTPIKPRYTSGFGFYPLAFTCQMRFKGAL</sequence>
<evidence type="ECO:0000313" key="1">
    <source>
        <dbReference type="EMBL" id="KJZ07584.1"/>
    </source>
</evidence>
<organism evidence="1 2">
    <name type="scientific">Pseudoalteromonas rubra</name>
    <dbReference type="NCBI Taxonomy" id="43658"/>
    <lineage>
        <taxon>Bacteria</taxon>
        <taxon>Pseudomonadati</taxon>
        <taxon>Pseudomonadota</taxon>
        <taxon>Gammaproteobacteria</taxon>
        <taxon>Alteromonadales</taxon>
        <taxon>Pseudoalteromonadaceae</taxon>
        <taxon>Pseudoalteromonas</taxon>
    </lineage>
</organism>
<reference evidence="1 2" key="1">
    <citation type="journal article" date="2015" name="BMC Genomics">
        <title>Genome mining reveals unlocked bioactive potential of marine Gram-negative bacteria.</title>
        <authorList>
            <person name="Machado H."/>
            <person name="Sonnenschein E.C."/>
            <person name="Melchiorsen J."/>
            <person name="Gram L."/>
        </authorList>
    </citation>
    <scope>NUCLEOTIDE SEQUENCE [LARGE SCALE GENOMIC DNA]</scope>
    <source>
        <strain evidence="1 2">S2471</strain>
    </source>
</reference>
<dbReference type="Proteomes" id="UP000033452">
    <property type="component" value="Unassembled WGS sequence"/>
</dbReference>
<dbReference type="OrthoDB" id="8812168at2"/>
<keyword evidence="2" id="KW-1185">Reference proteome</keyword>
<dbReference type="Pfam" id="PF23840">
    <property type="entry name" value="Phage_tail_terminator"/>
    <property type="match status" value="1"/>
</dbReference>
<comment type="caution">
    <text evidence="1">The sequence shown here is derived from an EMBL/GenBank/DDBJ whole genome shotgun (WGS) entry which is preliminary data.</text>
</comment>
<dbReference type="AlphaFoldDB" id="A0A0F4QJT6"/>